<name>A0A2P4Q0I1_RHIID</name>
<reference evidence="6 7" key="1">
    <citation type="journal article" date="2013" name="Proc. Natl. Acad. Sci. U.S.A.">
        <title>Genome of an arbuscular mycorrhizal fungus provides insight into the oldest plant symbiosis.</title>
        <authorList>
            <person name="Tisserant E."/>
            <person name="Malbreil M."/>
            <person name="Kuo A."/>
            <person name="Kohler A."/>
            <person name="Symeonidi A."/>
            <person name="Balestrini R."/>
            <person name="Charron P."/>
            <person name="Duensing N."/>
            <person name="Frei Dit Frey N."/>
            <person name="Gianinazzi-Pearson V."/>
            <person name="Gilbert L.B."/>
            <person name="Handa Y."/>
            <person name="Herr J.R."/>
            <person name="Hijri M."/>
            <person name="Koul R."/>
            <person name="Kawaguchi M."/>
            <person name="Krajinski F."/>
            <person name="Lammers P.J."/>
            <person name="Masclaux F.G."/>
            <person name="Murat C."/>
            <person name="Morin E."/>
            <person name="Ndikumana S."/>
            <person name="Pagni M."/>
            <person name="Petitpierre D."/>
            <person name="Requena N."/>
            <person name="Rosikiewicz P."/>
            <person name="Riley R."/>
            <person name="Saito K."/>
            <person name="San Clemente H."/>
            <person name="Shapiro H."/>
            <person name="van Tuinen D."/>
            <person name="Becard G."/>
            <person name="Bonfante P."/>
            <person name="Paszkowski U."/>
            <person name="Shachar-Hill Y.Y."/>
            <person name="Tuskan G.A."/>
            <person name="Young P.W."/>
            <person name="Sanders I.R."/>
            <person name="Henrissat B."/>
            <person name="Rensing S.A."/>
            <person name="Grigoriev I.V."/>
            <person name="Corradi N."/>
            <person name="Roux C."/>
            <person name="Martin F."/>
        </authorList>
    </citation>
    <scope>NUCLEOTIDE SEQUENCE [LARGE SCALE GENOMIC DNA]</scope>
    <source>
        <strain evidence="6 7">DAOM 197198</strain>
    </source>
</reference>
<keyword evidence="4" id="KW-0067">ATP-binding</keyword>
<keyword evidence="7" id="KW-1185">Reference proteome</keyword>
<dbReference type="GO" id="GO:0004674">
    <property type="term" value="F:protein serine/threonine kinase activity"/>
    <property type="evidence" value="ECO:0007669"/>
    <property type="project" value="TreeGrafter"/>
</dbReference>
<dbReference type="Gene3D" id="1.10.510.10">
    <property type="entry name" value="Transferase(Phosphotransferase) domain 1"/>
    <property type="match status" value="1"/>
</dbReference>
<proteinExistence type="predicted"/>
<gene>
    <name evidence="6" type="ORF">GLOIN_2v1775083</name>
</gene>
<evidence type="ECO:0000259" key="5">
    <source>
        <dbReference type="PROSITE" id="PS50011"/>
    </source>
</evidence>
<keyword evidence="2" id="KW-0547">Nucleotide-binding</keyword>
<dbReference type="PANTHER" id="PTHR44329">
    <property type="entry name" value="SERINE/THREONINE-PROTEIN KINASE TNNI3K-RELATED"/>
    <property type="match status" value="1"/>
</dbReference>
<evidence type="ECO:0000256" key="1">
    <source>
        <dbReference type="ARBA" id="ARBA00022679"/>
    </source>
</evidence>
<evidence type="ECO:0000256" key="4">
    <source>
        <dbReference type="ARBA" id="ARBA00022840"/>
    </source>
</evidence>
<dbReference type="InterPro" id="IPR001245">
    <property type="entry name" value="Ser-Thr/Tyr_kinase_cat_dom"/>
</dbReference>
<feature type="domain" description="Protein kinase" evidence="5">
    <location>
        <begin position="294"/>
        <end position="565"/>
    </location>
</feature>
<dbReference type="SUPFAM" id="SSF56112">
    <property type="entry name" value="Protein kinase-like (PK-like)"/>
    <property type="match status" value="1"/>
</dbReference>
<dbReference type="VEuPathDB" id="FungiDB:RhiirFUN_004863"/>
<dbReference type="AlphaFoldDB" id="A0A2P4Q0I1"/>
<dbReference type="Proteomes" id="UP000018888">
    <property type="component" value="Unassembled WGS sequence"/>
</dbReference>
<evidence type="ECO:0000313" key="6">
    <source>
        <dbReference type="EMBL" id="POG71165.1"/>
    </source>
</evidence>
<accession>A0A2P4Q0I1</accession>
<organism evidence="6 7">
    <name type="scientific">Rhizophagus irregularis (strain DAOM 181602 / DAOM 197198 / MUCL 43194)</name>
    <name type="common">Arbuscular mycorrhizal fungus</name>
    <name type="synonym">Glomus intraradices</name>
    <dbReference type="NCBI Taxonomy" id="747089"/>
    <lineage>
        <taxon>Eukaryota</taxon>
        <taxon>Fungi</taxon>
        <taxon>Fungi incertae sedis</taxon>
        <taxon>Mucoromycota</taxon>
        <taxon>Glomeromycotina</taxon>
        <taxon>Glomeromycetes</taxon>
        <taxon>Glomerales</taxon>
        <taxon>Glomeraceae</taxon>
        <taxon>Rhizophagus</taxon>
    </lineage>
</organism>
<dbReference type="InterPro" id="IPR011009">
    <property type="entry name" value="Kinase-like_dom_sf"/>
</dbReference>
<evidence type="ECO:0000256" key="3">
    <source>
        <dbReference type="ARBA" id="ARBA00022777"/>
    </source>
</evidence>
<dbReference type="PROSITE" id="PS50011">
    <property type="entry name" value="PROTEIN_KINASE_DOM"/>
    <property type="match status" value="1"/>
</dbReference>
<dbReference type="EMBL" id="AUPC02000111">
    <property type="protein sequence ID" value="POG71165.1"/>
    <property type="molecule type" value="Genomic_DNA"/>
</dbReference>
<evidence type="ECO:0000256" key="2">
    <source>
        <dbReference type="ARBA" id="ARBA00022741"/>
    </source>
</evidence>
<dbReference type="InterPro" id="IPR000719">
    <property type="entry name" value="Prot_kinase_dom"/>
</dbReference>
<keyword evidence="3" id="KW-0418">Kinase</keyword>
<protein>
    <submittedName>
        <fullName evidence="6">Kinase-like domain-containing protein</fullName>
    </submittedName>
</protein>
<reference evidence="6 7" key="2">
    <citation type="journal article" date="2018" name="New Phytol.">
        <title>High intraspecific genome diversity in the model arbuscular mycorrhizal symbiont Rhizophagus irregularis.</title>
        <authorList>
            <person name="Chen E.C.H."/>
            <person name="Morin E."/>
            <person name="Beaudet D."/>
            <person name="Noel J."/>
            <person name="Yildirir G."/>
            <person name="Ndikumana S."/>
            <person name="Charron P."/>
            <person name="St-Onge C."/>
            <person name="Giorgi J."/>
            <person name="Kruger M."/>
            <person name="Marton T."/>
            <person name="Ropars J."/>
            <person name="Grigoriev I.V."/>
            <person name="Hainaut M."/>
            <person name="Henrissat B."/>
            <person name="Roux C."/>
            <person name="Martin F."/>
            <person name="Corradi N."/>
        </authorList>
    </citation>
    <scope>NUCLEOTIDE SEQUENCE [LARGE SCALE GENOMIC DNA]</scope>
    <source>
        <strain evidence="6 7">DAOM 197198</strain>
    </source>
</reference>
<dbReference type="PANTHER" id="PTHR44329:SF288">
    <property type="entry name" value="MITOGEN-ACTIVATED PROTEIN KINASE KINASE KINASE 20"/>
    <property type="match status" value="1"/>
</dbReference>
<sequence>MAGHENSSSISWTFCKYKSSISFSCIFDDKCSTSNKFSFSFTLTFRNKRSFSFTWIFHNKFSFSFSCTLANKRWSFLWTNGWIYDNLCEENDQLYEVSFFKTVDYDLDKYERSTKYKNAKLILCEKCYQKINSISCFECYDKVYSHKKEYPTMIGACGGCFGIIRNYDGCSFCKLKHIFNNLFNYLWNRKFKNCDFILCLECDQNIDRLVICFNCYNKLTNDKEKNLMKFGRCKECYQVITGSYGCLSCNQKRFQRKFDKWSSGNTEIDELIRYKQVSARDFSDVLEWIPLSRFTNIKYIAEGGFAKVYSATWIDGYIINWNQEYNNWKRSGTYRVALKVLKNSRDLSLDFLNEIKNLAKISNNYEGIIKFHGITQVPDTSNYALVFKLEDYDLRYCLNQYFSPCSNKKEYTEKICLGLFNIHKHGLIHKDLHIGNVLCSNGSSARISDFGFCKPANEASSHTNNTNTYGVMPYMAPEILRGKEYTQASDVYSLGIIINEIVSIIPPFCDRPHDYYLAIDICCGLRPKIREDIPGKLKELIRKCWDADPKNRPTSEMVFNTLEKMKSTALCFDFNDPITTKKVDTHPQAIYTSRLLNFKNLPEPVNCLNQEGFISSRYIMQIQTEVKNYYSDCLDCAIIN</sequence>
<dbReference type="GO" id="GO:0005524">
    <property type="term" value="F:ATP binding"/>
    <property type="evidence" value="ECO:0007669"/>
    <property type="project" value="UniProtKB-KW"/>
</dbReference>
<dbReference type="InterPro" id="IPR051681">
    <property type="entry name" value="Ser/Thr_Kinases-Pseudokinases"/>
</dbReference>
<evidence type="ECO:0000313" key="7">
    <source>
        <dbReference type="Proteomes" id="UP000018888"/>
    </source>
</evidence>
<comment type="caution">
    <text evidence="6">The sequence shown here is derived from an EMBL/GenBank/DDBJ whole genome shotgun (WGS) entry which is preliminary data.</text>
</comment>
<dbReference type="Gene3D" id="1.10.10.1010">
    <property type="entry name" value="Intein homing endonuclease, domain IV"/>
    <property type="match status" value="1"/>
</dbReference>
<dbReference type="Pfam" id="PF07714">
    <property type="entry name" value="PK_Tyr_Ser-Thr"/>
    <property type="match status" value="1"/>
</dbReference>
<keyword evidence="1" id="KW-0808">Transferase</keyword>